<protein>
    <recommendedName>
        <fullName evidence="2">Calcium-binding protein</fullName>
    </recommendedName>
</protein>
<dbReference type="SUPFAM" id="SSF82171">
    <property type="entry name" value="DPP6 N-terminal domain-like"/>
    <property type="match status" value="1"/>
</dbReference>
<dbReference type="Gene3D" id="2.120.10.30">
    <property type="entry name" value="TolB, C-terminal domain"/>
    <property type="match status" value="1"/>
</dbReference>
<dbReference type="AlphaFoldDB" id="A0A1B2EMJ5"/>
<dbReference type="OrthoDB" id="7314239at2"/>
<evidence type="ECO:0008006" key="2">
    <source>
        <dbReference type="Google" id="ProtNLM"/>
    </source>
</evidence>
<dbReference type="InterPro" id="IPR011042">
    <property type="entry name" value="6-blade_b-propeller_TolB-like"/>
</dbReference>
<dbReference type="InterPro" id="IPR011659">
    <property type="entry name" value="WD40"/>
</dbReference>
<name>A0A1B2EMJ5_9HYPH</name>
<accession>A0A1B2EMJ5</accession>
<gene>
    <name evidence="1" type="ORF">BB934_25795</name>
</gene>
<dbReference type="KEGG" id="moc:BB934_25795"/>
<reference evidence="1" key="1">
    <citation type="submission" date="2016-07" db="EMBL/GenBank/DDBJ databases">
        <title>Microvirga ossetica sp. nov. a new species of rhizobia isolated from root nodules of the legume species Vicia alpestris Steven originated from North Ossetia region in the Caucasus.</title>
        <authorList>
            <person name="Safronova V.I."/>
            <person name="Kuznetsova I.G."/>
            <person name="Sazanova A.L."/>
            <person name="Belimov A."/>
            <person name="Andronov E."/>
            <person name="Osledkin Y.S."/>
            <person name="Onishchuk O.P."/>
            <person name="Kurchak O.N."/>
            <person name="Shaposhnikov A.I."/>
            <person name="Willems A."/>
            <person name="Tikhonovich I.A."/>
        </authorList>
    </citation>
    <scope>NUCLEOTIDE SEQUENCE [LARGE SCALE GENOMIC DNA]</scope>
    <source>
        <strain evidence="1">V5/3M</strain>
    </source>
</reference>
<dbReference type="RefSeq" id="WP_099512271.1">
    <property type="nucleotide sequence ID" value="NZ_CP016616.1"/>
</dbReference>
<evidence type="ECO:0000313" key="1">
    <source>
        <dbReference type="EMBL" id="ANY81206.1"/>
    </source>
</evidence>
<organism evidence="1">
    <name type="scientific">Microvirga ossetica</name>
    <dbReference type="NCBI Taxonomy" id="1882682"/>
    <lineage>
        <taxon>Bacteria</taxon>
        <taxon>Pseudomonadati</taxon>
        <taxon>Pseudomonadota</taxon>
        <taxon>Alphaproteobacteria</taxon>
        <taxon>Hyphomicrobiales</taxon>
        <taxon>Methylobacteriaceae</taxon>
        <taxon>Microvirga</taxon>
    </lineage>
</organism>
<proteinExistence type="predicted"/>
<dbReference type="EMBL" id="CP016616">
    <property type="protein sequence ID" value="ANY81206.1"/>
    <property type="molecule type" value="Genomic_DNA"/>
</dbReference>
<dbReference type="Pfam" id="PF07676">
    <property type="entry name" value="PD40"/>
    <property type="match status" value="1"/>
</dbReference>
<sequence>MRNKHFAIERISVSSDGTAGNGDSFFPDISWNGRYVAYHSVASNLVPGDGNNAEDVFVYDRKADTTEIISVASNGDGGNGFSSFPAISANGRFVTYQSDAPNLVPGDDNNASDIFVRDRKTDTTEIVSVTSNGDAANGFSFQPSISANGRYVVFDSEASNLVPGDNNIDSDVFLHDRRTGTTERVSVSSGGAEALGPSSQGEISANGRFISFTSLASNLVPGDFDNTSDVFVYDREKGTTELVSFPPDQSGRAMESSGSAISANGRFVAFTSIGSGRVPGGGDNTPDVFVYDREKGTTELVSVSSNGTEGNLGSFEPSISADGRYVTFYSLATNLAPGDDNNATDVFVRDRKADTTTLLSVARDGTVGNGGSFDPAISGNGHYVAYSSSAPDLVRDDDNGVSDIFVAARFSWLL</sequence>